<evidence type="ECO:0000313" key="7">
    <source>
        <dbReference type="EMBL" id="SNB71619.1"/>
    </source>
</evidence>
<dbReference type="OrthoDB" id="9812790at2"/>
<keyword evidence="3 5" id="KW-0689">Ribosomal protein</keyword>
<dbReference type="HAMAP" id="MF_01371_B">
    <property type="entry name" value="Ribosomal_uL30_B"/>
    <property type="match status" value="1"/>
</dbReference>
<proteinExistence type="inferred from homology"/>
<protein>
    <recommendedName>
        <fullName evidence="5">Large ribosomal subunit protein uL30</fullName>
    </recommendedName>
</protein>
<dbReference type="InParanoid" id="A0A212RHC8"/>
<dbReference type="AlphaFoldDB" id="A0A212RHC8"/>
<dbReference type="InterPro" id="IPR005996">
    <property type="entry name" value="Ribosomal_uL30_bac-type"/>
</dbReference>
<keyword evidence="4 5" id="KW-0687">Ribonucleoprotein</keyword>
<comment type="similarity">
    <text evidence="1 5">Belongs to the universal ribosomal protein uL30 family.</text>
</comment>
<name>A0A212RHC8_9CHLR</name>
<dbReference type="CDD" id="cd01658">
    <property type="entry name" value="Ribosomal_L30"/>
    <property type="match status" value="1"/>
</dbReference>
<dbReference type="Proteomes" id="UP000197025">
    <property type="component" value="Unassembled WGS sequence"/>
</dbReference>
<dbReference type="Pfam" id="PF00327">
    <property type="entry name" value="Ribosomal_L30"/>
    <property type="match status" value="1"/>
</dbReference>
<dbReference type="SUPFAM" id="SSF55129">
    <property type="entry name" value="Ribosomal protein L30p/L7e"/>
    <property type="match status" value="1"/>
</dbReference>
<dbReference type="GO" id="GO:0022625">
    <property type="term" value="C:cytosolic large ribosomal subunit"/>
    <property type="evidence" value="ECO:0007669"/>
    <property type="project" value="TreeGrafter"/>
</dbReference>
<sequence>MKAEGTRCLRITLVKSPIGYSQRQRRTLRTLGLRHLNDVVEWPDTPVVRGMVAKVSHLVQVEEVEREAA</sequence>
<keyword evidence="8" id="KW-1185">Reference proteome</keyword>
<dbReference type="FunCoup" id="A0A212RHC8">
    <property type="interactions" value="274"/>
</dbReference>
<evidence type="ECO:0000256" key="5">
    <source>
        <dbReference type="HAMAP-Rule" id="MF_01371"/>
    </source>
</evidence>
<comment type="subunit">
    <text evidence="2 5">Part of the 50S ribosomal subunit.</text>
</comment>
<evidence type="ECO:0000313" key="8">
    <source>
        <dbReference type="Proteomes" id="UP000197025"/>
    </source>
</evidence>
<organism evidence="7 8">
    <name type="scientific">Thermoflexus hugenholtzii JAD2</name>
    <dbReference type="NCBI Taxonomy" id="877466"/>
    <lineage>
        <taxon>Bacteria</taxon>
        <taxon>Bacillati</taxon>
        <taxon>Chloroflexota</taxon>
        <taxon>Thermoflexia</taxon>
        <taxon>Thermoflexales</taxon>
        <taxon>Thermoflexaceae</taxon>
        <taxon>Thermoflexus</taxon>
    </lineage>
</organism>
<dbReference type="EMBL" id="FYEK01000054">
    <property type="protein sequence ID" value="SNB71619.1"/>
    <property type="molecule type" value="Genomic_DNA"/>
</dbReference>
<feature type="domain" description="Large ribosomal subunit protein uL30-like ferredoxin-like fold" evidence="6">
    <location>
        <begin position="9"/>
        <end position="59"/>
    </location>
</feature>
<gene>
    <name evidence="5" type="primary">rpmD</name>
    <name evidence="7" type="ORF">SAMN02746019_00014670</name>
</gene>
<dbReference type="RefSeq" id="WP_088571986.1">
    <property type="nucleotide sequence ID" value="NZ_FYEK01000054.1"/>
</dbReference>
<evidence type="ECO:0000256" key="1">
    <source>
        <dbReference type="ARBA" id="ARBA00007594"/>
    </source>
</evidence>
<evidence type="ECO:0000256" key="3">
    <source>
        <dbReference type="ARBA" id="ARBA00022980"/>
    </source>
</evidence>
<dbReference type="NCBIfam" id="TIGR01308">
    <property type="entry name" value="rpmD_bact"/>
    <property type="match status" value="1"/>
</dbReference>
<evidence type="ECO:0000256" key="4">
    <source>
        <dbReference type="ARBA" id="ARBA00023274"/>
    </source>
</evidence>
<reference evidence="8" key="1">
    <citation type="submission" date="2017-06" db="EMBL/GenBank/DDBJ databases">
        <authorList>
            <person name="Varghese N."/>
            <person name="Submissions S."/>
        </authorList>
    </citation>
    <scope>NUCLEOTIDE SEQUENCE [LARGE SCALE GENOMIC DNA]</scope>
    <source>
        <strain evidence="8">JAD2</strain>
    </source>
</reference>
<dbReference type="InterPro" id="IPR036919">
    <property type="entry name" value="Ribo_uL30_ferredoxin-like_sf"/>
</dbReference>
<dbReference type="GO" id="GO:0006412">
    <property type="term" value="P:translation"/>
    <property type="evidence" value="ECO:0007669"/>
    <property type="project" value="UniProtKB-UniRule"/>
</dbReference>
<evidence type="ECO:0000259" key="6">
    <source>
        <dbReference type="Pfam" id="PF00327"/>
    </source>
</evidence>
<evidence type="ECO:0000256" key="2">
    <source>
        <dbReference type="ARBA" id="ARBA00011838"/>
    </source>
</evidence>
<dbReference type="PIRSF" id="PIRSF002211">
    <property type="entry name" value="Ribosomal_L30_bac-type"/>
    <property type="match status" value="1"/>
</dbReference>
<dbReference type="PANTHER" id="PTHR15892">
    <property type="entry name" value="MITOCHONDRIAL RIBOSOMAL PROTEIN L30"/>
    <property type="match status" value="1"/>
</dbReference>
<dbReference type="PANTHER" id="PTHR15892:SF2">
    <property type="entry name" value="LARGE RIBOSOMAL SUBUNIT PROTEIN UL30M"/>
    <property type="match status" value="1"/>
</dbReference>
<dbReference type="Gene3D" id="3.30.1390.20">
    <property type="entry name" value="Ribosomal protein L30, ferredoxin-like fold domain"/>
    <property type="match status" value="1"/>
</dbReference>
<dbReference type="FunFam" id="3.30.1390.20:FF:000001">
    <property type="entry name" value="50S ribosomal protein L30"/>
    <property type="match status" value="1"/>
</dbReference>
<dbReference type="InterPro" id="IPR016082">
    <property type="entry name" value="Ribosomal_uL30_ferredoxin-like"/>
</dbReference>
<dbReference type="GO" id="GO:0003735">
    <property type="term" value="F:structural constituent of ribosome"/>
    <property type="evidence" value="ECO:0007669"/>
    <property type="project" value="InterPro"/>
</dbReference>
<accession>A0A212RHC8</accession>